<dbReference type="InterPro" id="IPR013154">
    <property type="entry name" value="ADH-like_N"/>
</dbReference>
<protein>
    <recommendedName>
        <fullName evidence="1">Alcohol dehydrogenase-like N-terminal domain-containing protein</fullName>
    </recommendedName>
</protein>
<organism evidence="2 3">
    <name type="scientific">Hortaea werneckii</name>
    <name type="common">Black yeast</name>
    <name type="synonym">Cladosporium werneckii</name>
    <dbReference type="NCBI Taxonomy" id="91943"/>
    <lineage>
        <taxon>Eukaryota</taxon>
        <taxon>Fungi</taxon>
        <taxon>Dikarya</taxon>
        <taxon>Ascomycota</taxon>
        <taxon>Pezizomycotina</taxon>
        <taxon>Dothideomycetes</taxon>
        <taxon>Dothideomycetidae</taxon>
        <taxon>Mycosphaerellales</taxon>
        <taxon>Teratosphaeriaceae</taxon>
        <taxon>Hortaea</taxon>
    </lineage>
</organism>
<evidence type="ECO:0000313" key="2">
    <source>
        <dbReference type="EMBL" id="RMY83077.1"/>
    </source>
</evidence>
<dbReference type="Pfam" id="PF08240">
    <property type="entry name" value="ADH_N"/>
    <property type="match status" value="1"/>
</dbReference>
<proteinExistence type="predicted"/>
<feature type="domain" description="Alcohol dehydrogenase-like N-terminal" evidence="1">
    <location>
        <begin position="23"/>
        <end position="75"/>
    </location>
</feature>
<gene>
    <name evidence="2" type="ORF">D0862_11817</name>
</gene>
<accession>A0A3M7F312</accession>
<dbReference type="AlphaFoldDB" id="A0A3M7F312"/>
<sequence>NLFKKTSIKKSKIVRPGSSKACEVRVQVAYCGICGTDEQATLPLTIGHKKSGKISEIGEDVSSFRIDGKIVIELLWTIATTSMYFWAPKHLPSISILLVFNATESIVIFESNPIGCALTWLLKNGDASHVIVSKITAQKTTQAKGYSSVEFKSVLFDDAVNDRSPALQLTTLSLSKKRPSKGRVFATEAYSNALGA</sequence>
<dbReference type="SUPFAM" id="SSF50129">
    <property type="entry name" value="GroES-like"/>
    <property type="match status" value="1"/>
</dbReference>
<dbReference type="Gene3D" id="3.90.180.10">
    <property type="entry name" value="Medium-chain alcohol dehydrogenases, catalytic domain"/>
    <property type="match status" value="1"/>
</dbReference>
<dbReference type="Proteomes" id="UP000281468">
    <property type="component" value="Unassembled WGS sequence"/>
</dbReference>
<evidence type="ECO:0000313" key="3">
    <source>
        <dbReference type="Proteomes" id="UP000281468"/>
    </source>
</evidence>
<name>A0A3M7F312_HORWE</name>
<reference evidence="2 3" key="1">
    <citation type="journal article" date="2018" name="BMC Genomics">
        <title>Genomic evidence for intraspecific hybridization in a clonal and extremely halotolerant yeast.</title>
        <authorList>
            <person name="Gostincar C."/>
            <person name="Stajich J.E."/>
            <person name="Zupancic J."/>
            <person name="Zalar P."/>
            <person name="Gunde-Cimerman N."/>
        </authorList>
    </citation>
    <scope>NUCLEOTIDE SEQUENCE [LARGE SCALE GENOMIC DNA]</scope>
    <source>
        <strain evidence="2 3">EXF-171</strain>
    </source>
</reference>
<dbReference type="EMBL" id="QWIQ01000533">
    <property type="protein sequence ID" value="RMY83077.1"/>
    <property type="molecule type" value="Genomic_DNA"/>
</dbReference>
<evidence type="ECO:0000259" key="1">
    <source>
        <dbReference type="Pfam" id="PF08240"/>
    </source>
</evidence>
<feature type="non-terminal residue" evidence="2">
    <location>
        <position position="1"/>
    </location>
</feature>
<comment type="caution">
    <text evidence="2">The sequence shown here is derived from an EMBL/GenBank/DDBJ whole genome shotgun (WGS) entry which is preliminary data.</text>
</comment>
<dbReference type="InterPro" id="IPR011032">
    <property type="entry name" value="GroES-like_sf"/>
</dbReference>